<evidence type="ECO:0000256" key="1">
    <source>
        <dbReference type="ARBA" id="ARBA00010702"/>
    </source>
</evidence>
<keyword evidence="4" id="KW-1185">Reference proteome</keyword>
<dbReference type="Gene3D" id="1.10.4080.10">
    <property type="entry name" value="ADP-ribosylation/Crystallin J1"/>
    <property type="match status" value="1"/>
</dbReference>
<sequence>MKTNIWFNGMMGLIVGDALGVPVQFMDRTEIRNRAQGPVTGMESGGVYQMPEGTWSDDSSMALATLESLLEKKEADPLDIMQRFVKWDQEGEYTPFGRAFDQGITCSNAIYQFIKNPDIRTCGAIGEHANENGALMRILPVCLYYYEKQKLVCTSEDEAIEGIHRISGVTHNHLRSKMCCGIYYFCVKSIIEGTRKTTVPPLEVLLQEGMDHGRKYYRQDIRNLTEMAHLERLYHLSEFSGTSEDKINTTGYVIDSFEAAIWCLITTDSYKECMLKAVNLGDDTDTVAAIAGGLAGLYYGYEAIPQEWIAVIKGKEWIEELCRQAEMEF</sequence>
<dbReference type="Proteomes" id="UP000657421">
    <property type="component" value="Unassembled WGS sequence"/>
</dbReference>
<evidence type="ECO:0000313" key="3">
    <source>
        <dbReference type="EMBL" id="MBC8571800.1"/>
    </source>
</evidence>
<dbReference type="InterPro" id="IPR036705">
    <property type="entry name" value="Ribosyl_crysJ1_sf"/>
</dbReference>
<dbReference type="PANTHER" id="PTHR16222">
    <property type="entry name" value="ADP-RIBOSYLGLYCOHYDROLASE"/>
    <property type="match status" value="1"/>
</dbReference>
<dbReference type="InterPro" id="IPR050792">
    <property type="entry name" value="ADP-ribosylglycohydrolase"/>
</dbReference>
<evidence type="ECO:0000313" key="4">
    <source>
        <dbReference type="Proteomes" id="UP000657421"/>
    </source>
</evidence>
<gene>
    <name evidence="3" type="ORF">H8716_01665</name>
</gene>
<proteinExistence type="inferred from homology"/>
<protein>
    <submittedName>
        <fullName evidence="3">ADP-ribosylglycohydrolase family protein</fullName>
    </submittedName>
</protein>
<name>A0ABR7N5X1_9FIRM</name>
<comment type="similarity">
    <text evidence="1">Belongs to the ADP-ribosylglycohydrolase family.</text>
</comment>
<comment type="caution">
    <text evidence="3">The sequence shown here is derived from an EMBL/GenBank/DDBJ whole genome shotgun (WGS) entry which is preliminary data.</text>
</comment>
<keyword evidence="2" id="KW-0378">Hydrolase</keyword>
<dbReference type="Pfam" id="PF03747">
    <property type="entry name" value="ADP_ribosyl_GH"/>
    <property type="match status" value="1"/>
</dbReference>
<evidence type="ECO:0000256" key="2">
    <source>
        <dbReference type="ARBA" id="ARBA00022801"/>
    </source>
</evidence>
<organism evidence="3 4">
    <name type="scientific">Jingyaoa shaoxingensis</name>
    <dbReference type="NCBI Taxonomy" id="2763671"/>
    <lineage>
        <taxon>Bacteria</taxon>
        <taxon>Bacillati</taxon>
        <taxon>Bacillota</taxon>
        <taxon>Clostridia</taxon>
        <taxon>Lachnospirales</taxon>
        <taxon>Lachnospiraceae</taxon>
        <taxon>Jingyaoa</taxon>
    </lineage>
</organism>
<dbReference type="SUPFAM" id="SSF101478">
    <property type="entry name" value="ADP-ribosylglycohydrolase"/>
    <property type="match status" value="1"/>
</dbReference>
<dbReference type="InterPro" id="IPR005502">
    <property type="entry name" value="Ribosyl_crysJ1"/>
</dbReference>
<dbReference type="EMBL" id="JACRSZ010000001">
    <property type="protein sequence ID" value="MBC8571800.1"/>
    <property type="molecule type" value="Genomic_DNA"/>
</dbReference>
<accession>A0ABR7N5X1</accession>
<reference evidence="3 4" key="1">
    <citation type="submission" date="2020-08" db="EMBL/GenBank/DDBJ databases">
        <title>Genome public.</title>
        <authorList>
            <person name="Liu C."/>
            <person name="Sun Q."/>
        </authorList>
    </citation>
    <scope>NUCLEOTIDE SEQUENCE [LARGE SCALE GENOMIC DNA]</scope>
    <source>
        <strain evidence="3 4">NSJ-46</strain>
    </source>
</reference>
<dbReference type="PANTHER" id="PTHR16222:SF24">
    <property type="entry name" value="ADP-RIBOSYLHYDROLASE ARH3"/>
    <property type="match status" value="1"/>
</dbReference>